<organism evidence="1 2">
    <name type="scientific">Macrophomina phaseolina</name>
    <dbReference type="NCBI Taxonomy" id="35725"/>
    <lineage>
        <taxon>Eukaryota</taxon>
        <taxon>Fungi</taxon>
        <taxon>Dikarya</taxon>
        <taxon>Ascomycota</taxon>
        <taxon>Pezizomycotina</taxon>
        <taxon>Dothideomycetes</taxon>
        <taxon>Dothideomycetes incertae sedis</taxon>
        <taxon>Botryosphaeriales</taxon>
        <taxon>Botryosphaeriaceae</taxon>
        <taxon>Macrophomina</taxon>
    </lineage>
</organism>
<dbReference type="PANTHER" id="PTHR33112">
    <property type="entry name" value="DOMAIN PROTEIN, PUTATIVE-RELATED"/>
    <property type="match status" value="1"/>
</dbReference>
<name>A0ABQ8FVE2_9PEZI</name>
<gene>
    <name evidence="1" type="ORF">B0J12DRAFT_531686</name>
</gene>
<sequence length="78" mass="9223">EKYAELVKNYSKRDLSNDTDGLRAFCGLFDVLNKSFGTTFYYGLPINCFDAAFCFSTTWIDLECQRRESFPTWSWVHW</sequence>
<feature type="non-terminal residue" evidence="1">
    <location>
        <position position="78"/>
    </location>
</feature>
<comment type="caution">
    <text evidence="1">The sequence shown here is derived from an EMBL/GenBank/DDBJ whole genome shotgun (WGS) entry which is preliminary data.</text>
</comment>
<reference evidence="1 2" key="1">
    <citation type="journal article" date="2021" name="Nat. Commun.">
        <title>Genetic determinants of endophytism in the Arabidopsis root mycobiome.</title>
        <authorList>
            <person name="Mesny F."/>
            <person name="Miyauchi S."/>
            <person name="Thiergart T."/>
            <person name="Pickel B."/>
            <person name="Atanasova L."/>
            <person name="Karlsson M."/>
            <person name="Huettel B."/>
            <person name="Barry K.W."/>
            <person name="Haridas S."/>
            <person name="Chen C."/>
            <person name="Bauer D."/>
            <person name="Andreopoulos W."/>
            <person name="Pangilinan J."/>
            <person name="LaButti K."/>
            <person name="Riley R."/>
            <person name="Lipzen A."/>
            <person name="Clum A."/>
            <person name="Drula E."/>
            <person name="Henrissat B."/>
            <person name="Kohler A."/>
            <person name="Grigoriev I.V."/>
            <person name="Martin F.M."/>
            <person name="Hacquard S."/>
        </authorList>
    </citation>
    <scope>NUCLEOTIDE SEQUENCE [LARGE SCALE GENOMIC DNA]</scope>
    <source>
        <strain evidence="1 2">MPI-SDFR-AT-0080</strain>
    </source>
</reference>
<dbReference type="Proteomes" id="UP000774617">
    <property type="component" value="Unassembled WGS sequence"/>
</dbReference>
<dbReference type="PANTHER" id="PTHR33112:SF16">
    <property type="entry name" value="HETEROKARYON INCOMPATIBILITY DOMAIN-CONTAINING PROTEIN"/>
    <property type="match status" value="1"/>
</dbReference>
<keyword evidence="2" id="KW-1185">Reference proteome</keyword>
<evidence type="ECO:0000313" key="2">
    <source>
        <dbReference type="Proteomes" id="UP000774617"/>
    </source>
</evidence>
<protein>
    <submittedName>
        <fullName evidence="1">Uncharacterized protein</fullName>
    </submittedName>
</protein>
<feature type="non-terminal residue" evidence="1">
    <location>
        <position position="1"/>
    </location>
</feature>
<evidence type="ECO:0000313" key="1">
    <source>
        <dbReference type="EMBL" id="KAH7029943.1"/>
    </source>
</evidence>
<accession>A0ABQ8FVE2</accession>
<proteinExistence type="predicted"/>
<dbReference type="EMBL" id="JAGTJR010000047">
    <property type="protein sequence ID" value="KAH7029943.1"/>
    <property type="molecule type" value="Genomic_DNA"/>
</dbReference>